<sequence>SHTDKSLAIFGNPVPLLAHSAMAAGSWPPTSPYPRLPHDTPSSSALIQSFSPAIRLARFNAEAFGGISLAPRGFNELDNSASLHPVGATMLSASAQAVGFAKPTPNADNGRESKVYTDNPKKNGDDSEREDDREPQHVQARKKKPTMLFDELSGFIDDDRNRRYHLFDTEDYEDPSLKLGIEDFKCFERVMYALDRSLITFQLSARQLDSSVGSLASAGQLRSHLMNIGILFQRNAAEIFPQMKSKLAKIDTPKPRKKRPKPRAKIYSRASILKPTTINEIPEPETLPSELSEFASNLAVFLRQLEEFPEFADDTLTTSITALEIELKRRADCLAEYRHQLHWPAVQRYVHAISAELVSPLQTMNQALEDFVNNGIPAIRFAQKNSWNYLVNLSVTATFFSGVTATTAQYSLDRTATTLDDQHNGMKWLSDVLHGYWDSFLKPIRSQLMRWIPRRAIAQCQAFGKRLTCRLNRNRGPSDELNETESGGTILSPIEYKHKKSASELERGDMIDSPIAQPSQLPEAGVSHSVPKFSFSAASIAVPNSDSQHTLNEQAPTASTTTDPPKLTGVNRLRQLAWKVAEKETLQVPKTQTNSRGSAVLYTMHTIVGRLTTLRPVLKRLEVTHTILRSSGLVRHLQFSPNGKLLATCAWDGTARLFNVPQSADDDVGKHLVMNVYTGFLGQVAWSPNGNWLITRWANGMAIWSEGSQVSELDLDGNVVEMYEFQNLEIHTVAITPDEERMLCVGVPKSQGSTQPSTSRVEKRLV</sequence>
<feature type="non-terminal residue" evidence="1">
    <location>
        <position position="766"/>
    </location>
</feature>
<name>A0ACA9NDD3_9GLOM</name>
<evidence type="ECO:0000313" key="1">
    <source>
        <dbReference type="EMBL" id="CAG8639697.1"/>
    </source>
</evidence>
<protein>
    <submittedName>
        <fullName evidence="1">17631_t:CDS:1</fullName>
    </submittedName>
</protein>
<comment type="caution">
    <text evidence="1">The sequence shown here is derived from an EMBL/GenBank/DDBJ whole genome shotgun (WGS) entry which is preliminary data.</text>
</comment>
<reference evidence="1" key="1">
    <citation type="submission" date="2021-06" db="EMBL/GenBank/DDBJ databases">
        <authorList>
            <person name="Kallberg Y."/>
            <person name="Tangrot J."/>
            <person name="Rosling A."/>
        </authorList>
    </citation>
    <scope>NUCLEOTIDE SEQUENCE</scope>
    <source>
        <strain evidence="1">CL356</strain>
    </source>
</reference>
<dbReference type="Proteomes" id="UP000789525">
    <property type="component" value="Unassembled WGS sequence"/>
</dbReference>
<proteinExistence type="predicted"/>
<accession>A0ACA9NDD3</accession>
<evidence type="ECO:0000313" key="2">
    <source>
        <dbReference type="Proteomes" id="UP000789525"/>
    </source>
</evidence>
<organism evidence="1 2">
    <name type="scientific">Acaulospora colombiana</name>
    <dbReference type="NCBI Taxonomy" id="27376"/>
    <lineage>
        <taxon>Eukaryota</taxon>
        <taxon>Fungi</taxon>
        <taxon>Fungi incertae sedis</taxon>
        <taxon>Mucoromycota</taxon>
        <taxon>Glomeromycotina</taxon>
        <taxon>Glomeromycetes</taxon>
        <taxon>Diversisporales</taxon>
        <taxon>Acaulosporaceae</taxon>
        <taxon>Acaulospora</taxon>
    </lineage>
</organism>
<keyword evidence="2" id="KW-1185">Reference proteome</keyword>
<feature type="non-terminal residue" evidence="1">
    <location>
        <position position="1"/>
    </location>
</feature>
<gene>
    <name evidence="1" type="ORF">ACOLOM_LOCUS7895</name>
</gene>
<dbReference type="EMBL" id="CAJVPT010019214">
    <property type="protein sequence ID" value="CAG8639697.1"/>
    <property type="molecule type" value="Genomic_DNA"/>
</dbReference>